<evidence type="ECO:0000256" key="1">
    <source>
        <dbReference type="SAM" id="MobiDB-lite"/>
    </source>
</evidence>
<dbReference type="AlphaFoldDB" id="A0A9D4YTM3"/>
<feature type="region of interest" description="Disordered" evidence="1">
    <location>
        <begin position="90"/>
        <end position="111"/>
    </location>
</feature>
<reference evidence="2" key="1">
    <citation type="journal article" date="2019" name="Plant J.">
        <title>Chlorella vulgaris genome assembly and annotation reveals the molecular basis for metabolic acclimation to high light conditions.</title>
        <authorList>
            <person name="Cecchin M."/>
            <person name="Marcolungo L."/>
            <person name="Rossato M."/>
            <person name="Girolomoni L."/>
            <person name="Cosentino E."/>
            <person name="Cuine S."/>
            <person name="Li-Beisson Y."/>
            <person name="Delledonne M."/>
            <person name="Ballottari M."/>
        </authorList>
    </citation>
    <scope>NUCLEOTIDE SEQUENCE</scope>
    <source>
        <strain evidence="2">211/11P</strain>
    </source>
</reference>
<comment type="caution">
    <text evidence="2">The sequence shown here is derived from an EMBL/GenBank/DDBJ whole genome shotgun (WGS) entry which is preliminary data.</text>
</comment>
<organism evidence="2 3">
    <name type="scientific">Chlorella vulgaris</name>
    <name type="common">Green alga</name>
    <dbReference type="NCBI Taxonomy" id="3077"/>
    <lineage>
        <taxon>Eukaryota</taxon>
        <taxon>Viridiplantae</taxon>
        <taxon>Chlorophyta</taxon>
        <taxon>core chlorophytes</taxon>
        <taxon>Trebouxiophyceae</taxon>
        <taxon>Chlorellales</taxon>
        <taxon>Chlorellaceae</taxon>
        <taxon>Chlorella clade</taxon>
        <taxon>Chlorella</taxon>
    </lineage>
</organism>
<sequence length="168" mass="17492">MPKRLRTHTGHPHSAAEPDTPVIQEPAGTVTGTTLGKRLWPGSSSSIGGSPSAHRPLALENRNVGTPLTRTNTGAMACPPAAMQQAVVAEPSTPPASLIPQRAAPPPAPRRTYQLQPAPAVSAEVLARLHPVQSGKRNPGASSTADSGGLSVLQQAMVWLDQASPRRY</sequence>
<proteinExistence type="predicted"/>
<accession>A0A9D4YTM3</accession>
<dbReference type="EMBL" id="SIDB01000012">
    <property type="protein sequence ID" value="KAI3425274.1"/>
    <property type="molecule type" value="Genomic_DNA"/>
</dbReference>
<keyword evidence="3" id="KW-1185">Reference proteome</keyword>
<evidence type="ECO:0000313" key="3">
    <source>
        <dbReference type="Proteomes" id="UP001055712"/>
    </source>
</evidence>
<name>A0A9D4YTM3_CHLVU</name>
<feature type="region of interest" description="Disordered" evidence="1">
    <location>
        <begin position="1"/>
        <end position="57"/>
    </location>
</feature>
<dbReference type="Proteomes" id="UP001055712">
    <property type="component" value="Unassembled WGS sequence"/>
</dbReference>
<evidence type="ECO:0000313" key="2">
    <source>
        <dbReference type="EMBL" id="KAI3425274.1"/>
    </source>
</evidence>
<feature type="compositionally biased region" description="Basic residues" evidence="1">
    <location>
        <begin position="1"/>
        <end position="11"/>
    </location>
</feature>
<gene>
    <name evidence="2" type="ORF">D9Q98_009041</name>
</gene>
<protein>
    <submittedName>
        <fullName evidence="2">Uncharacterized protein</fullName>
    </submittedName>
</protein>
<feature type="compositionally biased region" description="Low complexity" evidence="1">
    <location>
        <begin position="41"/>
        <end position="52"/>
    </location>
</feature>
<reference evidence="2" key="2">
    <citation type="submission" date="2020-11" db="EMBL/GenBank/DDBJ databases">
        <authorList>
            <person name="Cecchin M."/>
            <person name="Marcolungo L."/>
            <person name="Rossato M."/>
            <person name="Girolomoni L."/>
            <person name="Cosentino E."/>
            <person name="Cuine S."/>
            <person name="Li-Beisson Y."/>
            <person name="Delledonne M."/>
            <person name="Ballottari M."/>
        </authorList>
    </citation>
    <scope>NUCLEOTIDE SEQUENCE</scope>
    <source>
        <strain evidence="2">211/11P</strain>
        <tissue evidence="2">Whole cell</tissue>
    </source>
</reference>